<accession>A0ABQ9DRA1</accession>
<comment type="caution">
    <text evidence="2">The sequence shown here is derived from an EMBL/GenBank/DDBJ whole genome shotgun (WGS) entry which is preliminary data.</text>
</comment>
<keyword evidence="3" id="KW-1185">Reference proteome</keyword>
<protein>
    <submittedName>
        <fullName evidence="2">Uncharacterized protein</fullName>
    </submittedName>
</protein>
<dbReference type="Proteomes" id="UP001145742">
    <property type="component" value="Unassembled WGS sequence"/>
</dbReference>
<proteinExistence type="predicted"/>
<evidence type="ECO:0000313" key="2">
    <source>
        <dbReference type="EMBL" id="KAJ7425829.1"/>
    </source>
</evidence>
<dbReference type="EMBL" id="WHWB01032380">
    <property type="protein sequence ID" value="KAJ7425829.1"/>
    <property type="molecule type" value="Genomic_DNA"/>
</dbReference>
<feature type="region of interest" description="Disordered" evidence="1">
    <location>
        <begin position="151"/>
        <end position="175"/>
    </location>
</feature>
<reference evidence="2" key="1">
    <citation type="submission" date="2019-10" db="EMBL/GenBank/DDBJ databases">
        <authorList>
            <person name="Soares A.E.R."/>
            <person name="Aleixo A."/>
            <person name="Schneider P."/>
            <person name="Miyaki C.Y."/>
            <person name="Schneider M.P."/>
            <person name="Mello C."/>
            <person name="Vasconcelos A.T.R."/>
        </authorList>
    </citation>
    <scope>NUCLEOTIDE SEQUENCE</scope>
    <source>
        <tissue evidence="2">Muscle</tissue>
    </source>
</reference>
<evidence type="ECO:0000313" key="3">
    <source>
        <dbReference type="Proteomes" id="UP001145742"/>
    </source>
</evidence>
<organism evidence="2 3">
    <name type="scientific">Willisornis vidua</name>
    <name type="common">Xingu scale-backed antbird</name>
    <dbReference type="NCBI Taxonomy" id="1566151"/>
    <lineage>
        <taxon>Eukaryota</taxon>
        <taxon>Metazoa</taxon>
        <taxon>Chordata</taxon>
        <taxon>Craniata</taxon>
        <taxon>Vertebrata</taxon>
        <taxon>Euteleostomi</taxon>
        <taxon>Archelosauria</taxon>
        <taxon>Archosauria</taxon>
        <taxon>Dinosauria</taxon>
        <taxon>Saurischia</taxon>
        <taxon>Theropoda</taxon>
        <taxon>Coelurosauria</taxon>
        <taxon>Aves</taxon>
        <taxon>Neognathae</taxon>
        <taxon>Neoaves</taxon>
        <taxon>Telluraves</taxon>
        <taxon>Australaves</taxon>
        <taxon>Passeriformes</taxon>
        <taxon>Thamnophilidae</taxon>
        <taxon>Willisornis</taxon>
    </lineage>
</organism>
<feature type="compositionally biased region" description="Basic and acidic residues" evidence="1">
    <location>
        <begin position="165"/>
        <end position="175"/>
    </location>
</feature>
<gene>
    <name evidence="2" type="ORF">WISP_20375</name>
</gene>
<name>A0ABQ9DRA1_9PASS</name>
<feature type="region of interest" description="Disordered" evidence="1">
    <location>
        <begin position="19"/>
        <end position="57"/>
    </location>
</feature>
<sequence>MVAFRAKEITVLPFRIADLGPSEDLPKNSPMQRKLADAQESSPPRSRTIHPKEQGVRQKCQEAYRDEKGDPGKTQTQEVYKRNIYKKQEQCTFYLVNSVVVEIAAIPQKETDVDYYCKHYQTWSVLQIKTESSGKEIQHWTSFKIILNFTGKEGETDPGTPKPKSSYDKKPKLQP</sequence>
<evidence type="ECO:0000256" key="1">
    <source>
        <dbReference type="SAM" id="MobiDB-lite"/>
    </source>
</evidence>